<name>A0A5M9JFW2_MONFR</name>
<reference evidence="2 3" key="1">
    <citation type="submission" date="2019-06" db="EMBL/GenBank/DDBJ databases">
        <title>Genome Sequence of the Brown Rot Fungal Pathogen Monilinia fructicola.</title>
        <authorList>
            <person name="De Miccolis Angelini R.M."/>
            <person name="Landi L."/>
            <person name="Abate D."/>
            <person name="Pollastro S."/>
            <person name="Romanazzi G."/>
            <person name="Faretra F."/>
        </authorList>
    </citation>
    <scope>NUCLEOTIDE SEQUENCE [LARGE SCALE GENOMIC DNA]</scope>
    <source>
        <strain evidence="2 3">Mfrc123</strain>
    </source>
</reference>
<comment type="caution">
    <text evidence="2">The sequence shown here is derived from an EMBL/GenBank/DDBJ whole genome shotgun (WGS) entry which is preliminary data.</text>
</comment>
<dbReference type="Proteomes" id="UP000322873">
    <property type="component" value="Unassembled WGS sequence"/>
</dbReference>
<evidence type="ECO:0000313" key="3">
    <source>
        <dbReference type="Proteomes" id="UP000322873"/>
    </source>
</evidence>
<gene>
    <name evidence="2" type="ORF">EYC84_009253</name>
</gene>
<accession>A0A5M9JFW2</accession>
<dbReference type="EMBL" id="VICG01000012">
    <property type="protein sequence ID" value="KAA8566722.1"/>
    <property type="molecule type" value="Genomic_DNA"/>
</dbReference>
<feature type="region of interest" description="Disordered" evidence="1">
    <location>
        <begin position="1"/>
        <end position="31"/>
    </location>
</feature>
<keyword evidence="3" id="KW-1185">Reference proteome</keyword>
<proteinExistence type="predicted"/>
<evidence type="ECO:0000313" key="2">
    <source>
        <dbReference type="EMBL" id="KAA8566722.1"/>
    </source>
</evidence>
<dbReference type="VEuPathDB" id="FungiDB:MFRU_044g00440"/>
<sequence>MLAASAEEERLARSTGGGAGPSGSQEGWGDYMTRQLNERTEKLNIMGDNMDKVQENSAGWADDVSKYVNKQKRGMLLSGITGKWF</sequence>
<dbReference type="AlphaFoldDB" id="A0A5M9JFW2"/>
<evidence type="ECO:0000256" key="1">
    <source>
        <dbReference type="SAM" id="MobiDB-lite"/>
    </source>
</evidence>
<protein>
    <submittedName>
        <fullName evidence="2">Uncharacterized protein</fullName>
    </submittedName>
</protein>
<organism evidence="2 3">
    <name type="scientific">Monilinia fructicola</name>
    <name type="common">Brown rot fungus</name>
    <name type="synonym">Ciboria fructicola</name>
    <dbReference type="NCBI Taxonomy" id="38448"/>
    <lineage>
        <taxon>Eukaryota</taxon>
        <taxon>Fungi</taxon>
        <taxon>Dikarya</taxon>
        <taxon>Ascomycota</taxon>
        <taxon>Pezizomycotina</taxon>
        <taxon>Leotiomycetes</taxon>
        <taxon>Helotiales</taxon>
        <taxon>Sclerotiniaceae</taxon>
        <taxon>Monilinia</taxon>
    </lineage>
</organism>